<name>A0A918K2G9_9GAMM</name>
<dbReference type="PANTHER" id="PTHR44051:SF21">
    <property type="entry name" value="GLUTATHIONE S-TRANSFERASE FAMILY PROTEIN"/>
    <property type="match status" value="1"/>
</dbReference>
<dbReference type="SFLD" id="SFLDG01150">
    <property type="entry name" value="Main.1:_Beta-like"/>
    <property type="match status" value="1"/>
</dbReference>
<accession>A0A918K2G9</accession>
<dbReference type="Gene3D" id="1.20.1050.10">
    <property type="match status" value="1"/>
</dbReference>
<feature type="domain" description="GST N-terminal" evidence="1">
    <location>
        <begin position="3"/>
        <end position="84"/>
    </location>
</feature>
<dbReference type="SUPFAM" id="SSF47616">
    <property type="entry name" value="GST C-terminal domain-like"/>
    <property type="match status" value="1"/>
</dbReference>
<organism evidence="2 3">
    <name type="scientific">Saccharospirillum salsuginis</name>
    <dbReference type="NCBI Taxonomy" id="418750"/>
    <lineage>
        <taxon>Bacteria</taxon>
        <taxon>Pseudomonadati</taxon>
        <taxon>Pseudomonadota</taxon>
        <taxon>Gammaproteobacteria</taxon>
        <taxon>Oceanospirillales</taxon>
        <taxon>Saccharospirillaceae</taxon>
        <taxon>Saccharospirillum</taxon>
    </lineage>
</organism>
<dbReference type="SFLD" id="SFLDS00019">
    <property type="entry name" value="Glutathione_Transferase_(cytos"/>
    <property type="match status" value="1"/>
</dbReference>
<dbReference type="SUPFAM" id="SSF52833">
    <property type="entry name" value="Thioredoxin-like"/>
    <property type="match status" value="1"/>
</dbReference>
<dbReference type="InterPro" id="IPR036249">
    <property type="entry name" value="Thioredoxin-like_sf"/>
</dbReference>
<dbReference type="PROSITE" id="PS50404">
    <property type="entry name" value="GST_NTER"/>
    <property type="match status" value="1"/>
</dbReference>
<dbReference type="CDD" id="cd03046">
    <property type="entry name" value="GST_N_GTT1_like"/>
    <property type="match status" value="1"/>
</dbReference>
<proteinExistence type="predicted"/>
<evidence type="ECO:0000313" key="2">
    <source>
        <dbReference type="EMBL" id="GGX43210.1"/>
    </source>
</evidence>
<dbReference type="InterPro" id="IPR004045">
    <property type="entry name" value="Glutathione_S-Trfase_N"/>
</dbReference>
<dbReference type="Pfam" id="PF02798">
    <property type="entry name" value="GST_N"/>
    <property type="match status" value="1"/>
</dbReference>
<dbReference type="InterPro" id="IPR040079">
    <property type="entry name" value="Glutathione_S-Trfase"/>
</dbReference>
<dbReference type="Gene3D" id="3.40.30.10">
    <property type="entry name" value="Glutaredoxin"/>
    <property type="match status" value="1"/>
</dbReference>
<dbReference type="RefSeq" id="WP_189607148.1">
    <property type="nucleotide sequence ID" value="NZ_BMXR01000002.1"/>
</dbReference>
<dbReference type="InterPro" id="IPR036282">
    <property type="entry name" value="Glutathione-S-Trfase_C_sf"/>
</dbReference>
<reference evidence="2" key="1">
    <citation type="journal article" date="2014" name="Int. J. Syst. Evol. Microbiol.">
        <title>Complete genome sequence of Corynebacterium casei LMG S-19264T (=DSM 44701T), isolated from a smear-ripened cheese.</title>
        <authorList>
            <consortium name="US DOE Joint Genome Institute (JGI-PGF)"/>
            <person name="Walter F."/>
            <person name="Albersmeier A."/>
            <person name="Kalinowski J."/>
            <person name="Ruckert C."/>
        </authorList>
    </citation>
    <scope>NUCLEOTIDE SEQUENCE</scope>
    <source>
        <strain evidence="2">KCTC 22169</strain>
    </source>
</reference>
<sequence>MSTHELTLYHSPQTRGTGVLFLLEELGVPYQLKLVDINKDENHLPEFLAVNPLGKFPTLVHNGTVVTEQVACYLHLADLFPEKGLAPAMDDPQRGAYMRWMAYYGSSFEPAVIDRALKREPGDRSMMAYGTFEVMQKTVFDQIAKGPYLLGDTPYAVDLLWGIALRWCRQFGLIDTNEAVDDYIARITARPAFVKAEQIDQALVEESTARQTEEA</sequence>
<evidence type="ECO:0000259" key="1">
    <source>
        <dbReference type="PROSITE" id="PS50404"/>
    </source>
</evidence>
<keyword evidence="3" id="KW-1185">Reference proteome</keyword>
<evidence type="ECO:0000313" key="3">
    <source>
        <dbReference type="Proteomes" id="UP000626148"/>
    </source>
</evidence>
<dbReference type="EMBL" id="BMXR01000002">
    <property type="protein sequence ID" value="GGX43210.1"/>
    <property type="molecule type" value="Genomic_DNA"/>
</dbReference>
<dbReference type="CDD" id="cd03207">
    <property type="entry name" value="GST_C_8"/>
    <property type="match status" value="1"/>
</dbReference>
<comment type="caution">
    <text evidence="2">The sequence shown here is derived from an EMBL/GenBank/DDBJ whole genome shotgun (WGS) entry which is preliminary data.</text>
</comment>
<dbReference type="PANTHER" id="PTHR44051">
    <property type="entry name" value="GLUTATHIONE S-TRANSFERASE-RELATED"/>
    <property type="match status" value="1"/>
</dbReference>
<dbReference type="AlphaFoldDB" id="A0A918K2G9"/>
<protein>
    <submittedName>
        <fullName evidence="2">Glutathione S-transferase</fullName>
    </submittedName>
</protein>
<reference evidence="2" key="2">
    <citation type="submission" date="2020-09" db="EMBL/GenBank/DDBJ databases">
        <authorList>
            <person name="Sun Q."/>
            <person name="Kim S."/>
        </authorList>
    </citation>
    <scope>NUCLEOTIDE SEQUENCE</scope>
    <source>
        <strain evidence="2">KCTC 22169</strain>
    </source>
</reference>
<gene>
    <name evidence="2" type="ORF">GCM10007392_07390</name>
</gene>
<dbReference type="SFLD" id="SFLDG00358">
    <property type="entry name" value="Main_(cytGST)"/>
    <property type="match status" value="1"/>
</dbReference>
<dbReference type="Proteomes" id="UP000626148">
    <property type="component" value="Unassembled WGS sequence"/>
</dbReference>